<evidence type="ECO:0000313" key="1">
    <source>
        <dbReference type="EMBL" id="QNT70117.1"/>
    </source>
</evidence>
<protein>
    <submittedName>
        <fullName evidence="1">Uncharacterized protein</fullName>
    </submittedName>
</protein>
<dbReference type="RefSeq" id="WP_190260603.1">
    <property type="nucleotide sequence ID" value="NZ_CP053923.1"/>
</dbReference>
<name>A0A7H1N331_9PROT</name>
<dbReference type="Proteomes" id="UP000516369">
    <property type="component" value="Chromosome"/>
</dbReference>
<dbReference type="EMBL" id="CP053923">
    <property type="protein sequence ID" value="QNT70117.1"/>
    <property type="molecule type" value="Genomic_DNA"/>
</dbReference>
<organism evidence="1 2">
    <name type="scientific">Defluviicoccus vanus</name>
    <dbReference type="NCBI Taxonomy" id="111831"/>
    <lineage>
        <taxon>Bacteria</taxon>
        <taxon>Pseudomonadati</taxon>
        <taxon>Pseudomonadota</taxon>
        <taxon>Alphaproteobacteria</taxon>
        <taxon>Rhodospirillales</taxon>
        <taxon>Rhodospirillaceae</taxon>
        <taxon>Defluviicoccus</taxon>
    </lineage>
</organism>
<gene>
    <name evidence="1" type="ORF">HQ394_13240</name>
</gene>
<evidence type="ECO:0000313" key="2">
    <source>
        <dbReference type="Proteomes" id="UP000516369"/>
    </source>
</evidence>
<dbReference type="AlphaFoldDB" id="A0A7H1N331"/>
<proteinExistence type="predicted"/>
<keyword evidence="2" id="KW-1185">Reference proteome</keyword>
<sequence>MDASDWLAGYNQPGHQHKFMWPVRPHNNHTRNGWLDESNGWRRLVTQFMAAINGNRPGDGMYMITSDDYLEGAEIMPSDRSQHAIYDVCGYYIHWFRSGVKPPIVRDCIYYMHRMHDYNAAPNQSYQTVVSTVGPGIVPLGGGRFAYRSTGGTPDNKISVLCFFTEDVDDVMAITFDGTRHSGAVAGGTPIIVEFDLPTTTGGNIRFQVKRGGAVIIDMPSAFKYYVLLPGHTLPYWQDPLPAAGGSLRYELGQQGLIAAPYAEPILNCRTHIKGTLGMGPPAGWTIPGWPPPGGALPDPS</sequence>
<accession>A0A7H1N331</accession>
<reference evidence="1 2" key="1">
    <citation type="submission" date="2020-05" db="EMBL/GenBank/DDBJ databases">
        <title>Complete closed genome sequence of Defluviicoccus vanus.</title>
        <authorList>
            <person name="Bessarab I."/>
            <person name="Arumugam K."/>
            <person name="Maszenan A.M."/>
            <person name="Seviour R.J."/>
            <person name="Williams R.B."/>
        </authorList>
    </citation>
    <scope>NUCLEOTIDE SEQUENCE [LARGE SCALE GENOMIC DNA]</scope>
    <source>
        <strain evidence="1 2">Ben 114</strain>
    </source>
</reference>
<dbReference type="KEGG" id="dvn:HQ394_13240"/>